<accession>A0A6J6ERF5</accession>
<keyword evidence="7" id="KW-0811">Translocation</keyword>
<evidence type="ECO:0000256" key="6">
    <source>
        <dbReference type="ARBA" id="ARBA00022989"/>
    </source>
</evidence>
<dbReference type="NCBIfam" id="TIGR01411">
    <property type="entry name" value="tatAE"/>
    <property type="match status" value="1"/>
</dbReference>
<comment type="subcellular location">
    <subcellularLocation>
        <location evidence="1">Cell membrane</location>
        <topology evidence="1">Single-pass membrane protein</topology>
    </subcellularLocation>
</comment>
<evidence type="ECO:0000256" key="8">
    <source>
        <dbReference type="ARBA" id="ARBA00023136"/>
    </source>
</evidence>
<proteinExistence type="inferred from homology"/>
<protein>
    <submittedName>
        <fullName evidence="9">Unannotated protein</fullName>
    </submittedName>
</protein>
<gene>
    <name evidence="9" type="ORF">UFOPK1726_00739</name>
</gene>
<dbReference type="PANTHER" id="PTHR42982">
    <property type="entry name" value="SEC-INDEPENDENT PROTEIN TRANSLOCASE PROTEIN TATA"/>
    <property type="match status" value="1"/>
</dbReference>
<keyword evidence="3" id="KW-1003">Cell membrane</keyword>
<dbReference type="EMBL" id="CAEZTT010000080">
    <property type="protein sequence ID" value="CAB4578597.1"/>
    <property type="molecule type" value="Genomic_DNA"/>
</dbReference>
<dbReference type="Pfam" id="PF02416">
    <property type="entry name" value="TatA_B_E"/>
    <property type="match status" value="1"/>
</dbReference>
<evidence type="ECO:0000256" key="4">
    <source>
        <dbReference type="ARBA" id="ARBA00022692"/>
    </source>
</evidence>
<evidence type="ECO:0000313" key="9">
    <source>
        <dbReference type="EMBL" id="CAB4578597.1"/>
    </source>
</evidence>
<sequence>MPNLKPTELIILLVVLVLLFGAKKLPDAARGIGRSLRIFKAEVKAQDSAELEDDKNTDAKS</sequence>
<keyword evidence="4" id="KW-0812">Transmembrane</keyword>
<dbReference type="AlphaFoldDB" id="A0A6J6ERF5"/>
<evidence type="ECO:0000256" key="1">
    <source>
        <dbReference type="ARBA" id="ARBA00004162"/>
    </source>
</evidence>
<keyword evidence="2" id="KW-0813">Transport</keyword>
<dbReference type="PANTHER" id="PTHR42982:SF8">
    <property type="entry name" value="SEC-INDEPENDENT PROTEIN TRANSLOCASE PROTEIN TATA"/>
    <property type="match status" value="1"/>
</dbReference>
<dbReference type="InterPro" id="IPR006312">
    <property type="entry name" value="TatA/E"/>
</dbReference>
<dbReference type="InterPro" id="IPR003369">
    <property type="entry name" value="TatA/B/E"/>
</dbReference>
<keyword evidence="5" id="KW-0653">Protein transport</keyword>
<evidence type="ECO:0000256" key="5">
    <source>
        <dbReference type="ARBA" id="ARBA00022927"/>
    </source>
</evidence>
<evidence type="ECO:0000256" key="3">
    <source>
        <dbReference type="ARBA" id="ARBA00022475"/>
    </source>
</evidence>
<dbReference type="GO" id="GO:0043953">
    <property type="term" value="P:protein transport by the Tat complex"/>
    <property type="evidence" value="ECO:0007669"/>
    <property type="project" value="InterPro"/>
</dbReference>
<dbReference type="NCBIfam" id="NF001854">
    <property type="entry name" value="PRK00575.1"/>
    <property type="match status" value="1"/>
</dbReference>
<keyword evidence="8" id="KW-0472">Membrane</keyword>
<dbReference type="GO" id="GO:0005886">
    <property type="term" value="C:plasma membrane"/>
    <property type="evidence" value="ECO:0007669"/>
    <property type="project" value="UniProtKB-SubCell"/>
</dbReference>
<evidence type="ECO:0000256" key="7">
    <source>
        <dbReference type="ARBA" id="ARBA00023010"/>
    </source>
</evidence>
<reference evidence="9" key="1">
    <citation type="submission" date="2020-05" db="EMBL/GenBank/DDBJ databases">
        <authorList>
            <person name="Chiriac C."/>
            <person name="Salcher M."/>
            <person name="Ghai R."/>
            <person name="Kavagutti S V."/>
        </authorList>
    </citation>
    <scope>NUCLEOTIDE SEQUENCE</scope>
</reference>
<keyword evidence="6" id="KW-1133">Transmembrane helix</keyword>
<evidence type="ECO:0000256" key="2">
    <source>
        <dbReference type="ARBA" id="ARBA00022448"/>
    </source>
</evidence>
<dbReference type="HAMAP" id="MF_00236">
    <property type="entry name" value="TatA_E"/>
    <property type="match status" value="1"/>
</dbReference>
<name>A0A6J6ERF5_9ZZZZ</name>
<organism evidence="9">
    <name type="scientific">freshwater metagenome</name>
    <dbReference type="NCBI Taxonomy" id="449393"/>
    <lineage>
        <taxon>unclassified sequences</taxon>
        <taxon>metagenomes</taxon>
        <taxon>ecological metagenomes</taxon>
    </lineage>
</organism>
<dbReference type="Gene3D" id="1.20.5.3310">
    <property type="match status" value="1"/>
</dbReference>